<dbReference type="PANTHER" id="PTHR47816:SF4">
    <property type="entry name" value="RIBOSOMAL RNA SMALL SUBUNIT METHYLTRANSFERASE C"/>
    <property type="match status" value="1"/>
</dbReference>
<evidence type="ECO:0000256" key="1">
    <source>
        <dbReference type="ARBA" id="ARBA00022603"/>
    </source>
</evidence>
<dbReference type="PANTHER" id="PTHR47816">
    <property type="entry name" value="RIBOSOMAL RNA SMALL SUBUNIT METHYLTRANSFERASE C"/>
    <property type="match status" value="1"/>
</dbReference>
<dbReference type="Proteomes" id="UP001528823">
    <property type="component" value="Unassembled WGS sequence"/>
</dbReference>
<evidence type="ECO:0000259" key="4">
    <source>
        <dbReference type="Pfam" id="PF05175"/>
    </source>
</evidence>
<dbReference type="RefSeq" id="WP_274687928.1">
    <property type="nucleotide sequence ID" value="NZ_JAPMOU010000005.1"/>
</dbReference>
<dbReference type="CDD" id="cd02440">
    <property type="entry name" value="AdoMet_MTases"/>
    <property type="match status" value="1"/>
</dbReference>
<evidence type="ECO:0000313" key="6">
    <source>
        <dbReference type="Proteomes" id="UP001528823"/>
    </source>
</evidence>
<dbReference type="Gene3D" id="3.40.50.150">
    <property type="entry name" value="Vaccinia Virus protein VP39"/>
    <property type="match status" value="1"/>
</dbReference>
<dbReference type="Pfam" id="PF05175">
    <property type="entry name" value="MTS"/>
    <property type="match status" value="1"/>
</dbReference>
<name>A0ABT5U6F3_9GAMM</name>
<accession>A0ABT5U6F3</accession>
<dbReference type="InterPro" id="IPR029063">
    <property type="entry name" value="SAM-dependent_MTases_sf"/>
</dbReference>
<comment type="caution">
    <text evidence="5">The sequence shown here is derived from an EMBL/GenBank/DDBJ whole genome shotgun (WGS) entry which is preliminary data.</text>
</comment>
<dbReference type="InterPro" id="IPR046977">
    <property type="entry name" value="RsmC/RlmG"/>
</dbReference>
<dbReference type="SUPFAM" id="SSF53335">
    <property type="entry name" value="S-adenosyl-L-methionine-dependent methyltransferases"/>
    <property type="match status" value="1"/>
</dbReference>
<dbReference type="EMBL" id="JAPMOU010000005">
    <property type="protein sequence ID" value="MDE1461566.1"/>
    <property type="molecule type" value="Genomic_DNA"/>
</dbReference>
<proteinExistence type="predicted"/>
<dbReference type="InterPro" id="IPR007848">
    <property type="entry name" value="Small_mtfrase_dom"/>
</dbReference>
<protein>
    <submittedName>
        <fullName evidence="5">tRNA (Adenine(22)-N(1))-methyltransferase TrmK</fullName>
    </submittedName>
</protein>
<organism evidence="5 6">
    <name type="scientific">Spartinivicinus poritis</name>
    <dbReference type="NCBI Taxonomy" id="2994640"/>
    <lineage>
        <taxon>Bacteria</taxon>
        <taxon>Pseudomonadati</taxon>
        <taxon>Pseudomonadota</taxon>
        <taxon>Gammaproteobacteria</taxon>
        <taxon>Oceanospirillales</taxon>
        <taxon>Zooshikellaceae</taxon>
        <taxon>Spartinivicinus</taxon>
    </lineage>
</organism>
<keyword evidence="2" id="KW-0808">Transferase</keyword>
<keyword evidence="1" id="KW-0489">Methyltransferase</keyword>
<evidence type="ECO:0000256" key="2">
    <source>
        <dbReference type="ARBA" id="ARBA00022679"/>
    </source>
</evidence>
<sequence>MQRVWSEDPIKNAYLKGVITLLERSQHENKKQYEIEILGEKFDVLPNVFPPSYFRDTAFFVENMPDVTGNRILEVGCGTGVTAVMLALKGAMSVVAVDINEDAIKNTILNINKHQLNDRVSCFYSDVFSDINDNEKFDIIYWNIPFGKVDADLSTLERSVFDMGYAAVQRFFTEGVKYLKPGGYLLYGFSPVIGDEVALVEIIKNAGLKTNIIAKAYEELKEYSIEFHLCKAELCL</sequence>
<reference evidence="5 6" key="1">
    <citation type="submission" date="2022-11" db="EMBL/GenBank/DDBJ databases">
        <title>Spartinivicinus poritis sp. nov., isolated from scleractinian coral Porites lutea.</title>
        <authorList>
            <person name="Zhang G."/>
            <person name="Cai L."/>
            <person name="Wei Q."/>
        </authorList>
    </citation>
    <scope>NUCLEOTIDE SEQUENCE [LARGE SCALE GENOMIC DNA]</scope>
    <source>
        <strain evidence="5 6">A2-2</strain>
    </source>
</reference>
<gene>
    <name evidence="5" type="ORF">ORQ98_06250</name>
</gene>
<keyword evidence="6" id="KW-1185">Reference proteome</keyword>
<evidence type="ECO:0000256" key="3">
    <source>
        <dbReference type="ARBA" id="ARBA00022691"/>
    </source>
</evidence>
<feature type="domain" description="Methyltransferase small" evidence="4">
    <location>
        <begin position="56"/>
        <end position="204"/>
    </location>
</feature>
<keyword evidence="3" id="KW-0949">S-adenosyl-L-methionine</keyword>
<evidence type="ECO:0000313" key="5">
    <source>
        <dbReference type="EMBL" id="MDE1461566.1"/>
    </source>
</evidence>